<comment type="catalytic activity">
    <reaction evidence="1">
        <text>alpha,alpha-trehalose + H2O = alpha-D-glucose + beta-D-glucose</text>
        <dbReference type="Rhea" id="RHEA:32675"/>
        <dbReference type="ChEBI" id="CHEBI:15377"/>
        <dbReference type="ChEBI" id="CHEBI:15903"/>
        <dbReference type="ChEBI" id="CHEBI:16551"/>
        <dbReference type="ChEBI" id="CHEBI:17925"/>
        <dbReference type="EC" id="3.2.1.28"/>
    </reaction>
</comment>
<dbReference type="FunFam" id="1.50.10.10:FF:000005">
    <property type="entry name" value="Glycosyl hydrolase, glucoamylase"/>
    <property type="match status" value="1"/>
</dbReference>
<dbReference type="SUPFAM" id="SSF48208">
    <property type="entry name" value="Six-hairpin glycosidases"/>
    <property type="match status" value="1"/>
</dbReference>
<proteinExistence type="inferred from homology"/>
<dbReference type="InterPro" id="IPR012341">
    <property type="entry name" value="6hp_glycosidase-like_sf"/>
</dbReference>
<dbReference type="Pfam" id="PF00723">
    <property type="entry name" value="Glyco_hydro_15"/>
    <property type="match status" value="1"/>
</dbReference>
<accession>B2JE63</accession>
<evidence type="ECO:0000256" key="1">
    <source>
        <dbReference type="ARBA" id="ARBA00001576"/>
    </source>
</evidence>
<evidence type="ECO:0000313" key="16">
    <source>
        <dbReference type="Proteomes" id="UP000001192"/>
    </source>
</evidence>
<dbReference type="InterPro" id="IPR045582">
    <property type="entry name" value="Trehalase-like_N"/>
</dbReference>
<evidence type="ECO:0000259" key="13">
    <source>
        <dbReference type="Pfam" id="PF00723"/>
    </source>
</evidence>
<gene>
    <name evidence="15" type="ordered locus">Bphy_2093</name>
</gene>
<evidence type="ECO:0000256" key="3">
    <source>
        <dbReference type="ARBA" id="ARBA00012757"/>
    </source>
</evidence>
<dbReference type="AlphaFoldDB" id="B2JE63"/>
<evidence type="ECO:0000313" key="15">
    <source>
        <dbReference type="EMBL" id="ACC71271.1"/>
    </source>
</evidence>
<dbReference type="Gene3D" id="1.50.10.10">
    <property type="match status" value="1"/>
</dbReference>
<feature type="compositionally biased region" description="Basic and acidic residues" evidence="12">
    <location>
        <begin position="140"/>
        <end position="152"/>
    </location>
</feature>
<comment type="pathway">
    <text evidence="11">Glycan degradation; trehalose degradation; D-glucose from alpha,alpha-trehalose: step 1/1.</text>
</comment>
<comment type="similarity">
    <text evidence="2">Belongs to the glycosyl hydrolase 15 family.</text>
</comment>
<dbReference type="InterPro" id="IPR011613">
    <property type="entry name" value="GH15-like"/>
</dbReference>
<dbReference type="GO" id="GO:0005993">
    <property type="term" value="P:trehalose catabolic process"/>
    <property type="evidence" value="ECO:0007669"/>
    <property type="project" value="UniProtKB-ARBA"/>
</dbReference>
<feature type="compositionally biased region" description="Basic and acidic residues" evidence="12">
    <location>
        <begin position="87"/>
        <end position="107"/>
    </location>
</feature>
<evidence type="ECO:0000256" key="11">
    <source>
        <dbReference type="ARBA" id="ARBA00060615"/>
    </source>
</evidence>
<evidence type="ECO:0000256" key="6">
    <source>
        <dbReference type="ARBA" id="ARBA00023277"/>
    </source>
</evidence>
<name>B2JE63_PARP8</name>
<feature type="domain" description="Trehalase-like N-terminal" evidence="14">
    <location>
        <begin position="18"/>
        <end position="73"/>
    </location>
</feature>
<dbReference type="HOGENOM" id="CLU_010399_2_0_4"/>
<keyword evidence="5 15" id="KW-0378">Hydrolase</keyword>
<dbReference type="PANTHER" id="PTHR31616:SF0">
    <property type="entry name" value="GLUCAN 1,4-ALPHA-GLUCOSIDASE"/>
    <property type="match status" value="1"/>
</dbReference>
<evidence type="ECO:0000256" key="7">
    <source>
        <dbReference type="ARBA" id="ARBA00023295"/>
    </source>
</evidence>
<dbReference type="KEGG" id="bph:Bphy_2093"/>
<evidence type="ECO:0000256" key="8">
    <source>
        <dbReference type="ARBA" id="ARBA00030473"/>
    </source>
</evidence>
<evidence type="ECO:0000256" key="12">
    <source>
        <dbReference type="SAM" id="MobiDB-lite"/>
    </source>
</evidence>
<dbReference type="EMBL" id="CP001043">
    <property type="protein sequence ID" value="ACC71271.1"/>
    <property type="molecule type" value="Genomic_DNA"/>
</dbReference>
<dbReference type="CAZy" id="GH15">
    <property type="family name" value="Glycoside Hydrolase Family 15"/>
</dbReference>
<keyword evidence="7" id="KW-0326">Glycosidase</keyword>
<organism evidence="15 16">
    <name type="scientific">Paraburkholderia phymatum (strain DSM 17167 / CIP 108236 / LMG 21445 / STM815)</name>
    <name type="common">Burkholderia phymatum</name>
    <dbReference type="NCBI Taxonomy" id="391038"/>
    <lineage>
        <taxon>Bacteria</taxon>
        <taxon>Pseudomonadati</taxon>
        <taxon>Pseudomonadota</taxon>
        <taxon>Betaproteobacteria</taxon>
        <taxon>Burkholderiales</taxon>
        <taxon>Burkholderiaceae</taxon>
        <taxon>Paraburkholderia</taxon>
    </lineage>
</organism>
<comment type="cofactor">
    <cofactor evidence="10">
        <name>phosphate</name>
        <dbReference type="ChEBI" id="CHEBI:43474"/>
    </cofactor>
</comment>
<dbReference type="STRING" id="391038.Bphy_2093"/>
<reference evidence="16" key="1">
    <citation type="journal article" date="2014" name="Stand. Genomic Sci.">
        <title>Complete genome sequence of Burkholderia phymatum STM815(T), a broad host range and efficient nitrogen-fixing symbiont of Mimosa species.</title>
        <authorList>
            <person name="Moulin L."/>
            <person name="Klonowska A."/>
            <person name="Caroline B."/>
            <person name="Booth K."/>
            <person name="Vriezen J.A."/>
            <person name="Melkonian R."/>
            <person name="James E.K."/>
            <person name="Young J.P."/>
            <person name="Bena G."/>
            <person name="Hauser L."/>
            <person name="Land M."/>
            <person name="Kyrpides N."/>
            <person name="Bruce D."/>
            <person name="Chain P."/>
            <person name="Copeland A."/>
            <person name="Pitluck S."/>
            <person name="Woyke T."/>
            <person name="Lizotte-Waniewski M."/>
            <person name="Bristow J."/>
            <person name="Riley M."/>
        </authorList>
    </citation>
    <scope>NUCLEOTIDE SEQUENCE [LARGE SCALE GENOMIC DNA]</scope>
    <source>
        <strain evidence="16">DSM 17167 / CIP 108236 / LMG 21445 / STM815</strain>
    </source>
</reference>
<dbReference type="OrthoDB" id="3902805at2"/>
<feature type="compositionally biased region" description="Low complexity" evidence="12">
    <location>
        <begin position="129"/>
        <end position="139"/>
    </location>
</feature>
<feature type="compositionally biased region" description="Polar residues" evidence="12">
    <location>
        <begin position="718"/>
        <end position="727"/>
    </location>
</feature>
<evidence type="ECO:0000256" key="4">
    <source>
        <dbReference type="ARBA" id="ARBA00019905"/>
    </source>
</evidence>
<dbReference type="InterPro" id="IPR008928">
    <property type="entry name" value="6-hairpin_glycosidase_sf"/>
</dbReference>
<evidence type="ECO:0000256" key="5">
    <source>
        <dbReference type="ARBA" id="ARBA00022801"/>
    </source>
</evidence>
<keyword evidence="6" id="KW-0119">Carbohydrate metabolism</keyword>
<feature type="region of interest" description="Disordered" evidence="12">
    <location>
        <begin position="693"/>
        <end position="727"/>
    </location>
</feature>
<evidence type="ECO:0000256" key="2">
    <source>
        <dbReference type="ARBA" id="ARBA00006188"/>
    </source>
</evidence>
<sequence length="727" mass="80555">MRKRTYYTSTDRLNMPALIEDYALIGDGHTAALVSRDGSVDWLCWPRFDSGACFAALLGTEENGRWLIAPSDDTECEDSADLPCADESGHDRTRFHDETQGETKTSESGRTVSNDKPVPRQADGPPVSRAAARANAAAAEAKRDAHDDDKRKAPNLKPGYARATRRRYRGETLILETDFETPDGAVTLVDFMPPGNGWSEMIRIVVGKRGTVKMRMELVLRFDYGFSIPWVSRLAHESGIKAIAGPDTVALRTPVDLHGENMKTVAEFTVSEGERVPFSLTYSQSHLRIPPARDPHSALARTENHWLEWAARGTVEGKYAPAIRRSLLTLKALAYEPTGGIVAAPTTSLPEKLGGARNWDYRYVWLRDATITLLAMMRGGYYDEARAWRAWLGRVMAGSPEQLQIMYGLAGERRLPEFELDWLPGYEDSKPVRVGNNAVGQLQLDVYGEVMNALHLARVGGLQADETAWNVQCAMLGHLETIWQERDEGIWETRGGRQHFTFSKVMAWVAFDRAIKSAQAFDLPGPLEHWQEIRAQIHADVCEKSWNTRLNAFTQTYGGNELDASVLLMPLLGFLPPSDPRVVGTVHAIEKHLMRDGFVLRYHTTEFDDGLPPGEGTFLACSFWMVDNLALQGRVDEARAMYERLLSLANDVGLLAEEYDPADGRFVGNFPQGFSHVALVHTGLNLMKHEQEMARAAGQPPHDGESGEGGPPPAGMSDAQSQSSPVV</sequence>
<dbReference type="Pfam" id="PF19291">
    <property type="entry name" value="TREH_N"/>
    <property type="match status" value="1"/>
</dbReference>
<protein>
    <recommendedName>
        <fullName evidence="4">Trehalase</fullName>
        <ecNumber evidence="3">3.2.1.28</ecNumber>
    </recommendedName>
    <alternativeName>
        <fullName evidence="8">Alpha,alpha-trehalase</fullName>
    </alternativeName>
    <alternativeName>
        <fullName evidence="9">Alpha,alpha-trehalose glucohydrolase</fullName>
    </alternativeName>
</protein>
<dbReference type="Proteomes" id="UP000001192">
    <property type="component" value="Chromosome 1"/>
</dbReference>
<evidence type="ECO:0000256" key="10">
    <source>
        <dbReference type="ARBA" id="ARBA00053030"/>
    </source>
</evidence>
<dbReference type="eggNOG" id="COG3387">
    <property type="taxonomic scope" value="Bacteria"/>
</dbReference>
<dbReference type="PANTHER" id="PTHR31616">
    <property type="entry name" value="TREHALASE"/>
    <property type="match status" value="1"/>
</dbReference>
<feature type="region of interest" description="Disordered" evidence="12">
    <location>
        <begin position="77"/>
        <end position="158"/>
    </location>
</feature>
<keyword evidence="16" id="KW-1185">Reference proteome</keyword>
<evidence type="ECO:0000256" key="9">
    <source>
        <dbReference type="ARBA" id="ARBA00031637"/>
    </source>
</evidence>
<feature type="domain" description="GH15-like" evidence="13">
    <location>
        <begin position="319"/>
        <end position="683"/>
    </location>
</feature>
<dbReference type="GO" id="GO:0004555">
    <property type="term" value="F:alpha,alpha-trehalase activity"/>
    <property type="evidence" value="ECO:0007669"/>
    <property type="project" value="UniProtKB-EC"/>
</dbReference>
<dbReference type="EC" id="3.2.1.28" evidence="3"/>
<evidence type="ECO:0000259" key="14">
    <source>
        <dbReference type="Pfam" id="PF19291"/>
    </source>
</evidence>